<dbReference type="InterPro" id="IPR000639">
    <property type="entry name" value="Epox_hydrolase-like"/>
</dbReference>
<feature type="active site" description="Nucleophile" evidence="4">
    <location>
        <position position="177"/>
    </location>
</feature>
<comment type="caution">
    <text evidence="6">The sequence shown here is derived from an EMBL/GenBank/DDBJ whole genome shotgun (WGS) entry which is preliminary data.</text>
</comment>
<evidence type="ECO:0000256" key="3">
    <source>
        <dbReference type="ARBA" id="ARBA00022801"/>
    </source>
</evidence>
<sequence length="383" mass="43301">MAIERFHIHVSDELLDDLQYRLQHIRWPEQSENANWERGTELGYLQSLVSYWRDHYDWRAQESKLNGYAQYMCNIDDINVHFIHERGKGPSPLPIILTHGWPDSYLRYEKIIPLLTDPASFGGDPEDSFDVIVPSLPGFGFSGQPASPGINNFRVAGMWTKLMTALGYPTFAAAGGDMGSGVIRYLAANHPERLVGIHLTDVGIIRGLLNSKDSEDLTEEERQYKTKAAAWLSQESGYMSIQSTKPQTLAYGLSDSPAGLASWMIEKFRSWSDCEGDLSQLFSEDELLTHIMIYWVTNTIGSSAQMYYENSHSLPPLGRIDVPTGIALFQADVLLPPKQWVERNLNLARWTVMPRGGHFAAMEQPELLADDIRAFYRGLRSKL</sequence>
<dbReference type="EMBL" id="QXQB01000004">
    <property type="protein sequence ID" value="RJX37936.1"/>
    <property type="molecule type" value="Genomic_DNA"/>
</dbReference>
<evidence type="ECO:0000313" key="7">
    <source>
        <dbReference type="Proteomes" id="UP000267798"/>
    </source>
</evidence>
<dbReference type="PANTHER" id="PTHR21661">
    <property type="entry name" value="EPOXIDE HYDROLASE 1-RELATED"/>
    <property type="match status" value="1"/>
</dbReference>
<keyword evidence="7" id="KW-1185">Reference proteome</keyword>
<gene>
    <name evidence="6" type="ORF">D3P09_17790</name>
</gene>
<feature type="domain" description="Epoxide hydrolase N-terminal" evidence="5">
    <location>
        <begin position="3"/>
        <end position="107"/>
    </location>
</feature>
<dbReference type="InterPro" id="IPR016292">
    <property type="entry name" value="Epoxide_hydrolase"/>
</dbReference>
<dbReference type="PANTHER" id="PTHR21661:SF35">
    <property type="entry name" value="EPOXIDE HYDROLASE"/>
    <property type="match status" value="1"/>
</dbReference>
<proteinExistence type="inferred from homology"/>
<dbReference type="OrthoDB" id="9780765at2"/>
<keyword evidence="2" id="KW-0058">Aromatic hydrocarbons catabolism</keyword>
<keyword evidence="3 6" id="KW-0378">Hydrolase</keyword>
<dbReference type="Proteomes" id="UP000267798">
    <property type="component" value="Unassembled WGS sequence"/>
</dbReference>
<dbReference type="RefSeq" id="WP_120112721.1">
    <property type="nucleotide sequence ID" value="NZ_QXQB01000004.1"/>
</dbReference>
<dbReference type="Pfam" id="PF06441">
    <property type="entry name" value="EHN"/>
    <property type="match status" value="1"/>
</dbReference>
<dbReference type="PRINTS" id="PR00412">
    <property type="entry name" value="EPOXHYDRLASE"/>
</dbReference>
<reference evidence="6 7" key="1">
    <citation type="submission" date="2018-09" db="EMBL/GenBank/DDBJ databases">
        <title>Paenibacillus aracenensis nov. sp. isolated from a cave in southern Spain.</title>
        <authorList>
            <person name="Jurado V."/>
            <person name="Gutierrez-Patricio S."/>
            <person name="Gonzalez-Pimentel J.L."/>
            <person name="Miller A.Z."/>
            <person name="Laiz L."/>
            <person name="Saiz-Jimenez C."/>
        </authorList>
    </citation>
    <scope>NUCLEOTIDE SEQUENCE [LARGE SCALE GENOMIC DNA]</scope>
    <source>
        <strain evidence="6 7">JCM 19203</strain>
    </source>
</reference>
<dbReference type="PIRSF" id="PIRSF001112">
    <property type="entry name" value="Epoxide_hydrolase"/>
    <property type="match status" value="1"/>
</dbReference>
<feature type="active site" description="Proton acceptor" evidence="4">
    <location>
        <position position="358"/>
    </location>
</feature>
<dbReference type="InterPro" id="IPR010497">
    <property type="entry name" value="Epoxide_hydro_N"/>
</dbReference>
<dbReference type="AlphaFoldDB" id="A0A3A6PE84"/>
<evidence type="ECO:0000256" key="4">
    <source>
        <dbReference type="PIRSR" id="PIRSR001112-1"/>
    </source>
</evidence>
<dbReference type="GO" id="GO:0004301">
    <property type="term" value="F:epoxide hydrolase activity"/>
    <property type="evidence" value="ECO:0007669"/>
    <property type="project" value="TreeGrafter"/>
</dbReference>
<accession>A0A3A6PE84</accession>
<comment type="similarity">
    <text evidence="1">Belongs to the peptidase S33 family.</text>
</comment>
<organism evidence="6 7">
    <name type="scientific">Paenibacillus pinisoli</name>
    <dbReference type="NCBI Taxonomy" id="1276110"/>
    <lineage>
        <taxon>Bacteria</taxon>
        <taxon>Bacillati</taxon>
        <taxon>Bacillota</taxon>
        <taxon>Bacilli</taxon>
        <taxon>Bacillales</taxon>
        <taxon>Paenibacillaceae</taxon>
        <taxon>Paenibacillus</taxon>
    </lineage>
</organism>
<evidence type="ECO:0000259" key="5">
    <source>
        <dbReference type="Pfam" id="PF06441"/>
    </source>
</evidence>
<dbReference type="Gene3D" id="3.40.50.1820">
    <property type="entry name" value="alpha/beta hydrolase"/>
    <property type="match status" value="1"/>
</dbReference>
<name>A0A3A6PE84_9BACL</name>
<dbReference type="SUPFAM" id="SSF53474">
    <property type="entry name" value="alpha/beta-Hydrolases"/>
    <property type="match status" value="1"/>
</dbReference>
<evidence type="ECO:0000313" key="6">
    <source>
        <dbReference type="EMBL" id="RJX37936.1"/>
    </source>
</evidence>
<evidence type="ECO:0000256" key="1">
    <source>
        <dbReference type="ARBA" id="ARBA00010088"/>
    </source>
</evidence>
<dbReference type="InterPro" id="IPR029058">
    <property type="entry name" value="AB_hydrolase_fold"/>
</dbReference>
<feature type="active site" description="Proton donor" evidence="4">
    <location>
        <position position="307"/>
    </location>
</feature>
<protein>
    <submittedName>
        <fullName evidence="6">Epoxide hydrolase</fullName>
    </submittedName>
</protein>
<dbReference type="GO" id="GO:0097176">
    <property type="term" value="P:epoxide metabolic process"/>
    <property type="evidence" value="ECO:0007669"/>
    <property type="project" value="TreeGrafter"/>
</dbReference>
<evidence type="ECO:0000256" key="2">
    <source>
        <dbReference type="ARBA" id="ARBA00022797"/>
    </source>
</evidence>